<reference evidence="1" key="1">
    <citation type="journal article" date="2020" name="Nature">
        <title>Giant virus diversity and host interactions through global metagenomics.</title>
        <authorList>
            <person name="Schulz F."/>
            <person name="Roux S."/>
            <person name="Paez-Espino D."/>
            <person name="Jungbluth S."/>
            <person name="Walsh D.A."/>
            <person name="Denef V.J."/>
            <person name="McMahon K.D."/>
            <person name="Konstantinidis K.T."/>
            <person name="Eloe-Fadrosh E.A."/>
            <person name="Kyrpides N.C."/>
            <person name="Woyke T."/>
        </authorList>
    </citation>
    <scope>NUCLEOTIDE SEQUENCE</scope>
    <source>
        <strain evidence="1">GVMAG-M-3300027206-1</strain>
    </source>
</reference>
<protein>
    <submittedName>
        <fullName evidence="1">Uncharacterized protein</fullName>
    </submittedName>
</protein>
<proteinExistence type="predicted"/>
<dbReference type="AlphaFoldDB" id="A0A6C0JCN0"/>
<name>A0A6C0JCN0_9ZZZZ</name>
<sequence length="92" mass="10836">MNTLPAIIRAKSRLGVIQRHLNALALKEIPKVDVVPTTYWGYSIQMDVIHDEKIISFVTESLTLNDKREVYLTQKRMMREMYPNYMILEKHS</sequence>
<dbReference type="EMBL" id="MN740384">
    <property type="protein sequence ID" value="QHU03595.1"/>
    <property type="molecule type" value="Genomic_DNA"/>
</dbReference>
<evidence type="ECO:0000313" key="1">
    <source>
        <dbReference type="EMBL" id="QHU03595.1"/>
    </source>
</evidence>
<organism evidence="1">
    <name type="scientific">viral metagenome</name>
    <dbReference type="NCBI Taxonomy" id="1070528"/>
    <lineage>
        <taxon>unclassified sequences</taxon>
        <taxon>metagenomes</taxon>
        <taxon>organismal metagenomes</taxon>
    </lineage>
</organism>
<accession>A0A6C0JCN0</accession>